<evidence type="ECO:0000259" key="4">
    <source>
        <dbReference type="Pfam" id="PF10447"/>
    </source>
</evidence>
<dbReference type="Gene3D" id="2.40.50.140">
    <property type="entry name" value="Nucleic acid-binding proteins"/>
    <property type="match status" value="1"/>
</dbReference>
<gene>
    <name evidence="5" type="primary">CSL4_1</name>
    <name evidence="5" type="ORF">Cantr_08314</name>
</gene>
<dbReference type="GO" id="GO:0003723">
    <property type="term" value="F:RNA binding"/>
    <property type="evidence" value="ECO:0007669"/>
    <property type="project" value="InterPro"/>
</dbReference>
<name>A0A367Y3U8_9ASCO</name>
<reference evidence="5 6" key="1">
    <citation type="submission" date="2018-06" db="EMBL/GenBank/DDBJ databases">
        <title>Whole genome sequencing of Candida tropicalis (genome annotated by CSBL at Korea University).</title>
        <authorList>
            <person name="Ahn J."/>
        </authorList>
    </citation>
    <scope>NUCLEOTIDE SEQUENCE [LARGE SCALE GENOMIC DNA]</scope>
    <source>
        <strain evidence="5 6">ATCC 20962</strain>
    </source>
</reference>
<dbReference type="PANTHER" id="PTHR12686">
    <property type="entry name" value="3'-5' EXORIBONUCLEASE CSL4-RELATED"/>
    <property type="match status" value="1"/>
</dbReference>
<evidence type="ECO:0000256" key="2">
    <source>
        <dbReference type="ARBA" id="ARBA00022490"/>
    </source>
</evidence>
<keyword evidence="3" id="KW-0271">Exosome</keyword>
<feature type="domain" description="Exosome complex component CSL4 C-terminal" evidence="4">
    <location>
        <begin position="120"/>
        <end position="238"/>
    </location>
</feature>
<keyword evidence="6" id="KW-1185">Reference proteome</keyword>
<sequence length="294" mass="31897">MSETPKEPQVVVPGQYITPIYKLEDGVTTQYIPGKGTIISNIEVPNDANGKVIPLIVSTILGTVHIKDLPIPDTDNVNNNNSQSNDTKVVKRVVTVVPRGSTTYVSEEGLGKEDQISINLPKENDVVLVRITKISNIQAYCELISLETRPILADSGVGAQGALAHVSLPSGGGAQHMFNVQTVASSQSTLPNFQIYDIGENFKGVIRMSDIRSTERDKLKIIDCFKPGDIVRAVIISLGDGSNYYLSTARNDLGVVFAKSENGAGGLMYPLDWQNMIDLETGLIEKRKNANPFI</sequence>
<dbReference type="GO" id="GO:0005730">
    <property type="term" value="C:nucleolus"/>
    <property type="evidence" value="ECO:0007669"/>
    <property type="project" value="UniProtKB-SubCell"/>
</dbReference>
<dbReference type="STRING" id="5486.A0A367Y3U8"/>
<dbReference type="Proteomes" id="UP000253472">
    <property type="component" value="Unassembled WGS sequence"/>
</dbReference>
<dbReference type="GO" id="GO:0000176">
    <property type="term" value="C:nuclear exosome (RNase complex)"/>
    <property type="evidence" value="ECO:0007669"/>
    <property type="project" value="TreeGrafter"/>
</dbReference>
<dbReference type="Gene3D" id="2.40.50.880">
    <property type="match status" value="1"/>
</dbReference>
<dbReference type="SUPFAM" id="SSF50249">
    <property type="entry name" value="Nucleic acid-binding proteins"/>
    <property type="match status" value="1"/>
</dbReference>
<dbReference type="AlphaFoldDB" id="A0A367Y3U8"/>
<dbReference type="GO" id="GO:0005737">
    <property type="term" value="C:cytoplasm"/>
    <property type="evidence" value="ECO:0007669"/>
    <property type="project" value="TreeGrafter"/>
</dbReference>
<comment type="subcellular location">
    <subcellularLocation>
        <location evidence="1">Nucleus</location>
        <location evidence="1">Nucleolus</location>
    </subcellularLocation>
</comment>
<evidence type="ECO:0000256" key="3">
    <source>
        <dbReference type="ARBA" id="ARBA00022835"/>
    </source>
</evidence>
<protein>
    <submittedName>
        <fullName evidence="5">Exosome complex component CSL4</fullName>
    </submittedName>
</protein>
<dbReference type="InterPro" id="IPR019495">
    <property type="entry name" value="EXOSC1_C"/>
</dbReference>
<evidence type="ECO:0000313" key="5">
    <source>
        <dbReference type="EMBL" id="RCK60563.1"/>
    </source>
</evidence>
<evidence type="ECO:0000313" key="6">
    <source>
        <dbReference type="Proteomes" id="UP000253472"/>
    </source>
</evidence>
<dbReference type="InterPro" id="IPR039771">
    <property type="entry name" value="Csl4"/>
</dbReference>
<dbReference type="OrthoDB" id="440760at2759"/>
<evidence type="ECO:0000256" key="1">
    <source>
        <dbReference type="ARBA" id="ARBA00004604"/>
    </source>
</evidence>
<dbReference type="InterPro" id="IPR012340">
    <property type="entry name" value="NA-bd_OB-fold"/>
</dbReference>
<accession>A0A367Y3U8</accession>
<keyword evidence="2" id="KW-0963">Cytoplasm</keyword>
<dbReference type="EMBL" id="QLNQ01000026">
    <property type="protein sequence ID" value="RCK60563.1"/>
    <property type="molecule type" value="Genomic_DNA"/>
</dbReference>
<comment type="caution">
    <text evidence="5">The sequence shown here is derived from an EMBL/GenBank/DDBJ whole genome shotgun (WGS) entry which is preliminary data.</text>
</comment>
<organism evidence="5 6">
    <name type="scientific">Candida viswanathii</name>
    <dbReference type="NCBI Taxonomy" id="5486"/>
    <lineage>
        <taxon>Eukaryota</taxon>
        <taxon>Fungi</taxon>
        <taxon>Dikarya</taxon>
        <taxon>Ascomycota</taxon>
        <taxon>Saccharomycotina</taxon>
        <taxon>Pichiomycetes</taxon>
        <taxon>Debaryomycetaceae</taxon>
        <taxon>Candida/Lodderomyces clade</taxon>
        <taxon>Candida</taxon>
    </lineage>
</organism>
<dbReference type="GO" id="GO:0006396">
    <property type="term" value="P:RNA processing"/>
    <property type="evidence" value="ECO:0007669"/>
    <property type="project" value="InterPro"/>
</dbReference>
<proteinExistence type="predicted"/>
<dbReference type="PANTHER" id="PTHR12686:SF8">
    <property type="entry name" value="EXOSOME COMPLEX COMPONENT CSL4"/>
    <property type="match status" value="1"/>
</dbReference>
<dbReference type="Pfam" id="PF10447">
    <property type="entry name" value="EXOSC1"/>
    <property type="match status" value="1"/>
</dbReference>